<evidence type="ECO:0000256" key="4">
    <source>
        <dbReference type="ARBA" id="ARBA00022692"/>
    </source>
</evidence>
<comment type="similarity">
    <text evidence="2 7">Belongs to the DedA family.</text>
</comment>
<evidence type="ECO:0000313" key="9">
    <source>
        <dbReference type="EMBL" id="MDR6865463.1"/>
    </source>
</evidence>
<evidence type="ECO:0000256" key="6">
    <source>
        <dbReference type="ARBA" id="ARBA00023136"/>
    </source>
</evidence>
<dbReference type="PANTHER" id="PTHR30353:SF0">
    <property type="entry name" value="TRANSMEMBRANE PROTEIN"/>
    <property type="match status" value="1"/>
</dbReference>
<name>A0ABU1S998_9MICO</name>
<protein>
    <submittedName>
        <fullName evidence="9">Membrane-associated protein</fullName>
    </submittedName>
</protein>
<reference evidence="9 10" key="1">
    <citation type="submission" date="2023-07" db="EMBL/GenBank/DDBJ databases">
        <title>Sorghum-associated microbial communities from plants grown in Nebraska, USA.</title>
        <authorList>
            <person name="Schachtman D."/>
        </authorList>
    </citation>
    <scope>NUCLEOTIDE SEQUENCE [LARGE SCALE GENOMIC DNA]</scope>
    <source>
        <strain evidence="9 10">2980</strain>
    </source>
</reference>
<evidence type="ECO:0000256" key="2">
    <source>
        <dbReference type="ARBA" id="ARBA00010792"/>
    </source>
</evidence>
<gene>
    <name evidence="9" type="ORF">J2Y69_000045</name>
</gene>
<feature type="transmembrane region" description="Helical" evidence="7">
    <location>
        <begin position="186"/>
        <end position="207"/>
    </location>
</feature>
<dbReference type="EMBL" id="JAVDUM010000001">
    <property type="protein sequence ID" value="MDR6865463.1"/>
    <property type="molecule type" value="Genomic_DNA"/>
</dbReference>
<keyword evidence="5 7" id="KW-1133">Transmembrane helix</keyword>
<keyword evidence="4 7" id="KW-0812">Transmembrane</keyword>
<feature type="transmembrane region" description="Helical" evidence="7">
    <location>
        <begin position="153"/>
        <end position="174"/>
    </location>
</feature>
<dbReference type="PANTHER" id="PTHR30353">
    <property type="entry name" value="INNER MEMBRANE PROTEIN DEDA-RELATED"/>
    <property type="match status" value="1"/>
</dbReference>
<dbReference type="InterPro" id="IPR032816">
    <property type="entry name" value="VTT_dom"/>
</dbReference>
<evidence type="ECO:0000256" key="7">
    <source>
        <dbReference type="RuleBase" id="RU367016"/>
    </source>
</evidence>
<evidence type="ECO:0000256" key="5">
    <source>
        <dbReference type="ARBA" id="ARBA00022989"/>
    </source>
</evidence>
<keyword evidence="10" id="KW-1185">Reference proteome</keyword>
<keyword evidence="6 7" id="KW-0472">Membrane</keyword>
<proteinExistence type="inferred from homology"/>
<feature type="transmembrane region" description="Helical" evidence="7">
    <location>
        <begin position="20"/>
        <end position="43"/>
    </location>
</feature>
<sequence length="228" mass="24750">MHHAALIPWLDPQMIISAAGPWALLVVCFIVFAETGLLIGFLLPGDTLLIIAGLLTHTSNVFGLNIWVVTLLIAFAAFAGGEVGYLIGHKGGPAVFERKESGLFSKKNVERTNAFFERFGGLTVILARFVPIVRTFAPVAAGVGHMPWRKYSLYNLIGALLWGFGLTMVGYLIAYIPWVADLVTRYIDVILLLAVGGTALITLWHYLSERRKAKKEAAAKATAPSVEG</sequence>
<evidence type="ECO:0000256" key="1">
    <source>
        <dbReference type="ARBA" id="ARBA00004651"/>
    </source>
</evidence>
<evidence type="ECO:0000313" key="10">
    <source>
        <dbReference type="Proteomes" id="UP001259347"/>
    </source>
</evidence>
<feature type="transmembrane region" description="Helical" evidence="7">
    <location>
        <begin position="64"/>
        <end position="87"/>
    </location>
</feature>
<dbReference type="InterPro" id="IPR032818">
    <property type="entry name" value="DedA-like"/>
</dbReference>
<feature type="domain" description="VTT" evidence="8">
    <location>
        <begin position="43"/>
        <end position="171"/>
    </location>
</feature>
<dbReference type="Proteomes" id="UP001259347">
    <property type="component" value="Unassembled WGS sequence"/>
</dbReference>
<accession>A0ABU1S998</accession>
<comment type="caution">
    <text evidence="9">The sequence shown here is derived from an EMBL/GenBank/DDBJ whole genome shotgun (WGS) entry which is preliminary data.</text>
</comment>
<keyword evidence="3 7" id="KW-1003">Cell membrane</keyword>
<evidence type="ECO:0000259" key="8">
    <source>
        <dbReference type="Pfam" id="PF09335"/>
    </source>
</evidence>
<comment type="subcellular location">
    <subcellularLocation>
        <location evidence="1 7">Cell membrane</location>
        <topology evidence="1 7">Multi-pass membrane protein</topology>
    </subcellularLocation>
</comment>
<dbReference type="Pfam" id="PF09335">
    <property type="entry name" value="VTT_dom"/>
    <property type="match status" value="1"/>
</dbReference>
<evidence type="ECO:0000256" key="3">
    <source>
        <dbReference type="ARBA" id="ARBA00022475"/>
    </source>
</evidence>
<organism evidence="9 10">
    <name type="scientific">Microbacterium resistens</name>
    <dbReference type="NCBI Taxonomy" id="156977"/>
    <lineage>
        <taxon>Bacteria</taxon>
        <taxon>Bacillati</taxon>
        <taxon>Actinomycetota</taxon>
        <taxon>Actinomycetes</taxon>
        <taxon>Micrococcales</taxon>
        <taxon>Microbacteriaceae</taxon>
        <taxon>Microbacterium</taxon>
    </lineage>
</organism>